<dbReference type="EMBL" id="BMQV01000046">
    <property type="protein sequence ID" value="GGP65626.1"/>
    <property type="molecule type" value="Genomic_DNA"/>
</dbReference>
<accession>A0ABQ2Q9P3</accession>
<protein>
    <submittedName>
        <fullName evidence="7">Multidrug resistance protein MdtL</fullName>
    </submittedName>
</protein>
<feature type="transmembrane region" description="Helical" evidence="5">
    <location>
        <begin position="95"/>
        <end position="117"/>
    </location>
</feature>
<dbReference type="PANTHER" id="PTHR23502:SF57">
    <property type="entry name" value="MULTIDRUG RESISTANCE PROTEIN MDTL"/>
    <property type="match status" value="1"/>
</dbReference>
<dbReference type="InterPro" id="IPR020846">
    <property type="entry name" value="MFS_dom"/>
</dbReference>
<feature type="transmembrane region" description="Helical" evidence="5">
    <location>
        <begin position="254"/>
        <end position="277"/>
    </location>
</feature>
<feature type="domain" description="Major facilitator superfamily (MFS) profile" evidence="6">
    <location>
        <begin position="1"/>
        <end position="396"/>
    </location>
</feature>
<keyword evidence="3 5" id="KW-1133">Transmembrane helix</keyword>
<feature type="transmembrane region" description="Helical" evidence="5">
    <location>
        <begin position="129"/>
        <end position="151"/>
    </location>
</feature>
<keyword evidence="4 5" id="KW-0472">Membrane</keyword>
<dbReference type="PROSITE" id="PS00216">
    <property type="entry name" value="SUGAR_TRANSPORT_1"/>
    <property type="match status" value="1"/>
</dbReference>
<evidence type="ECO:0000259" key="6">
    <source>
        <dbReference type="PROSITE" id="PS50850"/>
    </source>
</evidence>
<evidence type="ECO:0000256" key="5">
    <source>
        <dbReference type="SAM" id="Phobius"/>
    </source>
</evidence>
<keyword evidence="2 5" id="KW-0812">Transmembrane</keyword>
<feature type="transmembrane region" description="Helical" evidence="5">
    <location>
        <begin position="220"/>
        <end position="242"/>
    </location>
</feature>
<dbReference type="InterPro" id="IPR011701">
    <property type="entry name" value="MFS"/>
</dbReference>
<dbReference type="Pfam" id="PF07690">
    <property type="entry name" value="MFS_1"/>
    <property type="match status" value="1"/>
</dbReference>
<evidence type="ECO:0000256" key="1">
    <source>
        <dbReference type="ARBA" id="ARBA00004141"/>
    </source>
</evidence>
<dbReference type="PROSITE" id="PS50850">
    <property type="entry name" value="MFS"/>
    <property type="match status" value="1"/>
</dbReference>
<proteinExistence type="predicted"/>
<comment type="caution">
    <text evidence="7">The sequence shown here is derived from an EMBL/GenBank/DDBJ whole genome shotgun (WGS) entry which is preliminary data.</text>
</comment>
<evidence type="ECO:0000256" key="3">
    <source>
        <dbReference type="ARBA" id="ARBA00022989"/>
    </source>
</evidence>
<gene>
    <name evidence="7" type="primary">mdtL</name>
    <name evidence="7" type="ORF">GCM10009409_33720</name>
</gene>
<organism evidence="7 8">
    <name type="scientific">Shewanella saliphila</name>
    <dbReference type="NCBI Taxonomy" id="2282698"/>
    <lineage>
        <taxon>Bacteria</taxon>
        <taxon>Pseudomonadati</taxon>
        <taxon>Pseudomonadota</taxon>
        <taxon>Gammaproteobacteria</taxon>
        <taxon>Alteromonadales</taxon>
        <taxon>Shewanellaceae</taxon>
        <taxon>Shewanella</taxon>
    </lineage>
</organism>
<dbReference type="InterPro" id="IPR036259">
    <property type="entry name" value="MFS_trans_sf"/>
</dbReference>
<evidence type="ECO:0000313" key="8">
    <source>
        <dbReference type="Proteomes" id="UP000654367"/>
    </source>
</evidence>
<dbReference type="Proteomes" id="UP000654367">
    <property type="component" value="Unassembled WGS sequence"/>
</dbReference>
<sequence>MMTRFILCSFALVLLYPTAIDLYLVGLPQIAKDLGASESQLHIAFSVYLAGMATTMLFAGKLADKIGRKPIAIAGAIIFTLASTMGSIVDNSQTFLIVRFIQGIGAGCCYVVAFAILRDTLDDERRAKVLSMVNGITCIMPVIAPVIGHLIMLRYPWSSLFITMAGMGVLVCLLSVFVLQETHNKTLMPSAGHSHKSAPTTDAQIAATESFYERFFLSRLLISAIAVTAILTFVNTSPMLIMNTMGFSRGEYSTTMALTALVSMLTSFAMPFALSFFHQRSLMIVSQGLFVTAAIILGVTQLAPNYQLLSLFGFSLICVSFSIGFGVVMSQALSPYRFRAGVASSILGVVQVCSSALFIWLLGLLGVSALNMLILILLIGGVISMVLILLIPSPLQSDTHEQIVSTS</sequence>
<comment type="subcellular location">
    <subcellularLocation>
        <location evidence="1">Membrane</location>
        <topology evidence="1">Multi-pass membrane protein</topology>
    </subcellularLocation>
</comment>
<evidence type="ECO:0000256" key="4">
    <source>
        <dbReference type="ARBA" id="ARBA00023136"/>
    </source>
</evidence>
<dbReference type="CDD" id="cd17320">
    <property type="entry name" value="MFS_MdfA_MDR_like"/>
    <property type="match status" value="1"/>
</dbReference>
<dbReference type="NCBIfam" id="NF007782">
    <property type="entry name" value="PRK10473.1"/>
    <property type="match status" value="1"/>
</dbReference>
<feature type="transmembrane region" description="Helical" evidence="5">
    <location>
        <begin position="340"/>
        <end position="363"/>
    </location>
</feature>
<evidence type="ECO:0000313" key="7">
    <source>
        <dbReference type="EMBL" id="GGP65626.1"/>
    </source>
</evidence>
<reference evidence="8" key="1">
    <citation type="journal article" date="2019" name="Int. J. Syst. Evol. Microbiol.">
        <title>The Global Catalogue of Microorganisms (GCM) 10K type strain sequencing project: providing services to taxonomists for standard genome sequencing and annotation.</title>
        <authorList>
            <consortium name="The Broad Institute Genomics Platform"/>
            <consortium name="The Broad Institute Genome Sequencing Center for Infectious Disease"/>
            <person name="Wu L."/>
            <person name="Ma J."/>
        </authorList>
    </citation>
    <scope>NUCLEOTIDE SEQUENCE [LARGE SCALE GENOMIC DNA]</scope>
    <source>
        <strain evidence="8">JCM 32304</strain>
    </source>
</reference>
<name>A0ABQ2Q9P3_9GAMM</name>
<feature type="transmembrane region" description="Helical" evidence="5">
    <location>
        <begin position="309"/>
        <end position="328"/>
    </location>
</feature>
<feature type="transmembrane region" description="Helical" evidence="5">
    <location>
        <begin position="157"/>
        <end position="179"/>
    </location>
</feature>
<dbReference type="InterPro" id="IPR005829">
    <property type="entry name" value="Sugar_transporter_CS"/>
</dbReference>
<dbReference type="PANTHER" id="PTHR23502">
    <property type="entry name" value="MAJOR FACILITATOR SUPERFAMILY"/>
    <property type="match status" value="1"/>
</dbReference>
<feature type="transmembrane region" description="Helical" evidence="5">
    <location>
        <begin position="369"/>
        <end position="391"/>
    </location>
</feature>
<keyword evidence="8" id="KW-1185">Reference proteome</keyword>
<feature type="transmembrane region" description="Helical" evidence="5">
    <location>
        <begin position="71"/>
        <end position="89"/>
    </location>
</feature>
<dbReference type="SUPFAM" id="SSF103473">
    <property type="entry name" value="MFS general substrate transporter"/>
    <property type="match status" value="1"/>
</dbReference>
<feature type="transmembrane region" description="Helical" evidence="5">
    <location>
        <begin position="284"/>
        <end position="303"/>
    </location>
</feature>
<dbReference type="Gene3D" id="1.20.1720.10">
    <property type="entry name" value="Multidrug resistance protein D"/>
    <property type="match status" value="1"/>
</dbReference>
<dbReference type="RefSeq" id="WP_283106286.1">
    <property type="nucleotide sequence ID" value="NZ_BMQV01000046.1"/>
</dbReference>
<feature type="transmembrane region" description="Helical" evidence="5">
    <location>
        <begin position="43"/>
        <end position="59"/>
    </location>
</feature>
<evidence type="ECO:0000256" key="2">
    <source>
        <dbReference type="ARBA" id="ARBA00022692"/>
    </source>
</evidence>